<evidence type="ECO:0000313" key="2">
    <source>
        <dbReference type="Proteomes" id="UP000558488"/>
    </source>
</evidence>
<protein>
    <submittedName>
        <fullName evidence="1">Uncharacterized protein</fullName>
    </submittedName>
</protein>
<organism evidence="1 2">
    <name type="scientific">Pipistrellus kuhlii</name>
    <name type="common">Kuhl's pipistrelle</name>
    <dbReference type="NCBI Taxonomy" id="59472"/>
    <lineage>
        <taxon>Eukaryota</taxon>
        <taxon>Metazoa</taxon>
        <taxon>Chordata</taxon>
        <taxon>Craniata</taxon>
        <taxon>Vertebrata</taxon>
        <taxon>Euteleostomi</taxon>
        <taxon>Mammalia</taxon>
        <taxon>Eutheria</taxon>
        <taxon>Laurasiatheria</taxon>
        <taxon>Chiroptera</taxon>
        <taxon>Yangochiroptera</taxon>
        <taxon>Vespertilionidae</taxon>
        <taxon>Pipistrellus</taxon>
    </lineage>
</organism>
<accession>A0A7J7YXX9</accession>
<comment type="caution">
    <text evidence="1">The sequence shown here is derived from an EMBL/GenBank/DDBJ whole genome shotgun (WGS) entry which is preliminary data.</text>
</comment>
<dbReference type="AlphaFoldDB" id="A0A7J7YXX9"/>
<keyword evidence="2" id="KW-1185">Reference proteome</keyword>
<gene>
    <name evidence="1" type="ORF">mPipKuh1_009898</name>
</gene>
<reference evidence="1 2" key="1">
    <citation type="journal article" date="2020" name="Nature">
        <title>Six reference-quality genomes reveal evolution of bat adaptations.</title>
        <authorList>
            <person name="Jebb D."/>
            <person name="Huang Z."/>
            <person name="Pippel M."/>
            <person name="Hughes G.M."/>
            <person name="Lavrichenko K."/>
            <person name="Devanna P."/>
            <person name="Winkler S."/>
            <person name="Jermiin L.S."/>
            <person name="Skirmuntt E.C."/>
            <person name="Katzourakis A."/>
            <person name="Burkitt-Gray L."/>
            <person name="Ray D.A."/>
            <person name="Sullivan K.A.M."/>
            <person name="Roscito J.G."/>
            <person name="Kirilenko B.M."/>
            <person name="Davalos L.M."/>
            <person name="Corthals A.P."/>
            <person name="Power M.L."/>
            <person name="Jones G."/>
            <person name="Ransome R.D."/>
            <person name="Dechmann D.K.N."/>
            <person name="Locatelli A.G."/>
            <person name="Puechmaille S.J."/>
            <person name="Fedrigo O."/>
            <person name="Jarvis E.D."/>
            <person name="Hiller M."/>
            <person name="Vernes S.C."/>
            <person name="Myers E.W."/>
            <person name="Teeling E.C."/>
        </authorList>
    </citation>
    <scope>NUCLEOTIDE SEQUENCE [LARGE SCALE GENOMIC DNA]</scope>
    <source>
        <strain evidence="1">MPipKuh1</strain>
        <tissue evidence="1">Flight muscle</tissue>
    </source>
</reference>
<dbReference type="EMBL" id="JACAGB010000004">
    <property type="protein sequence ID" value="KAF6366486.1"/>
    <property type="molecule type" value="Genomic_DNA"/>
</dbReference>
<name>A0A7J7YXX9_PIPKU</name>
<sequence>MLITSTKYLHRNSRLVFAQMAGHHSLPKLTHTVILIIIYSALCHPVLDLLNFVKICLLPLMSLSHPFHCYVPPSFSIILLASRETIACIHSIVFYKKKTQFICYREPDCSCKCLSYALVCQ</sequence>
<evidence type="ECO:0000313" key="1">
    <source>
        <dbReference type="EMBL" id="KAF6366486.1"/>
    </source>
</evidence>
<proteinExistence type="predicted"/>
<dbReference type="Proteomes" id="UP000558488">
    <property type="component" value="Unassembled WGS sequence"/>
</dbReference>